<dbReference type="EMBL" id="JAWQEG010001827">
    <property type="protein sequence ID" value="KAK3876403.1"/>
    <property type="molecule type" value="Genomic_DNA"/>
</dbReference>
<gene>
    <name evidence="2" type="ORF">Pcinc_018807</name>
</gene>
<dbReference type="CDD" id="cd00882">
    <property type="entry name" value="Ras_like_GTPase"/>
    <property type="match status" value="1"/>
</dbReference>
<dbReference type="GO" id="GO:0005525">
    <property type="term" value="F:GTP binding"/>
    <property type="evidence" value="ECO:0007669"/>
    <property type="project" value="InterPro"/>
</dbReference>
<dbReference type="InterPro" id="IPR006073">
    <property type="entry name" value="GTP-bd"/>
</dbReference>
<dbReference type="Pfam" id="PF01926">
    <property type="entry name" value="MMR_HSR1"/>
    <property type="match status" value="1"/>
</dbReference>
<dbReference type="PANTHER" id="PTHR32046">
    <property type="entry name" value="G DOMAIN-CONTAINING PROTEIN"/>
    <property type="match status" value="1"/>
</dbReference>
<dbReference type="InterPro" id="IPR027417">
    <property type="entry name" value="P-loop_NTPase"/>
</dbReference>
<name>A0AAE1FLF5_PETCI</name>
<dbReference type="SUPFAM" id="SSF52540">
    <property type="entry name" value="P-loop containing nucleoside triphosphate hydrolases"/>
    <property type="match status" value="1"/>
</dbReference>
<accession>A0AAE1FLF5</accession>
<organism evidence="2 3">
    <name type="scientific">Petrolisthes cinctipes</name>
    <name type="common">Flat porcelain crab</name>
    <dbReference type="NCBI Taxonomy" id="88211"/>
    <lineage>
        <taxon>Eukaryota</taxon>
        <taxon>Metazoa</taxon>
        <taxon>Ecdysozoa</taxon>
        <taxon>Arthropoda</taxon>
        <taxon>Crustacea</taxon>
        <taxon>Multicrustacea</taxon>
        <taxon>Malacostraca</taxon>
        <taxon>Eumalacostraca</taxon>
        <taxon>Eucarida</taxon>
        <taxon>Decapoda</taxon>
        <taxon>Pleocyemata</taxon>
        <taxon>Anomura</taxon>
        <taxon>Galatheoidea</taxon>
        <taxon>Porcellanidae</taxon>
        <taxon>Petrolisthes</taxon>
    </lineage>
</organism>
<comment type="caution">
    <text evidence="2">The sequence shown here is derived from an EMBL/GenBank/DDBJ whole genome shotgun (WGS) entry which is preliminary data.</text>
</comment>
<protein>
    <recommendedName>
        <fullName evidence="1">AAA+ ATPase domain-containing protein</fullName>
    </recommendedName>
</protein>
<keyword evidence="3" id="KW-1185">Reference proteome</keyword>
<sequence length="313" mass="35114">MLADKVQQQITRLTLVTGGQQDDKEILKQRAKHEFSKFHQYKQGLEVRQLNMHIKHRNMADQIQLLTLGKDTNKPTKIILLVGATGTGKTTLINAMVNFIYGVEFSDDFRLILIDDKNAPNRSQAESQTDLITAYAFYNLPGMPFDYNYVLIDTPGFGDTRGIQRDQEMINQLKNFLKQGYGIDQVDCVGFVTAASASRLTQTQRYVYDGLSSMFGKDIKDYIYIMATFADAKPPAVLAALKEALVNYAGYYKFNNSALLASNISIGNDSDSDDEDTTHICKLFWEMGCRSLTKFLKLLGNLSCQSNSNQGSV</sequence>
<dbReference type="Gene3D" id="3.40.50.300">
    <property type="entry name" value="P-loop containing nucleotide triphosphate hydrolases"/>
    <property type="match status" value="1"/>
</dbReference>
<dbReference type="InterPro" id="IPR003593">
    <property type="entry name" value="AAA+_ATPase"/>
</dbReference>
<evidence type="ECO:0000313" key="2">
    <source>
        <dbReference type="EMBL" id="KAK3876403.1"/>
    </source>
</evidence>
<reference evidence="2" key="1">
    <citation type="submission" date="2023-10" db="EMBL/GenBank/DDBJ databases">
        <title>Genome assemblies of two species of porcelain crab, Petrolisthes cinctipes and Petrolisthes manimaculis (Anomura: Porcellanidae).</title>
        <authorList>
            <person name="Angst P."/>
        </authorList>
    </citation>
    <scope>NUCLEOTIDE SEQUENCE</scope>
    <source>
        <strain evidence="2">PB745_01</strain>
        <tissue evidence="2">Gill</tissue>
    </source>
</reference>
<dbReference type="PANTHER" id="PTHR32046:SF11">
    <property type="entry name" value="IMMUNE-ASSOCIATED NUCLEOTIDE-BINDING PROTEIN 10-LIKE"/>
    <property type="match status" value="1"/>
</dbReference>
<proteinExistence type="predicted"/>
<feature type="domain" description="AAA+ ATPase" evidence="1">
    <location>
        <begin position="75"/>
        <end position="211"/>
    </location>
</feature>
<dbReference type="Proteomes" id="UP001286313">
    <property type="component" value="Unassembled WGS sequence"/>
</dbReference>
<dbReference type="SMART" id="SM00382">
    <property type="entry name" value="AAA"/>
    <property type="match status" value="1"/>
</dbReference>
<dbReference type="AlphaFoldDB" id="A0AAE1FLF5"/>
<evidence type="ECO:0000313" key="3">
    <source>
        <dbReference type="Proteomes" id="UP001286313"/>
    </source>
</evidence>
<evidence type="ECO:0000259" key="1">
    <source>
        <dbReference type="SMART" id="SM00382"/>
    </source>
</evidence>